<comment type="caution">
    <text evidence="1">The sequence shown here is derived from an EMBL/GenBank/DDBJ whole genome shotgun (WGS) entry which is preliminary data.</text>
</comment>
<name>A0ACB7S474_HYAAI</name>
<sequence>MQVLRRVFDCLVVACICVAGLSLLPLLLVSLRARQWFFVRIMAVAGRLWRDVFEGTRREAIAALDETQSSDPELRADGAIRVLEIGAGSGANFAFLRRKVKYWNVDPNTEFQNFFLETVKKYPKTAVSNPGRPTLLGISLNSSVDNDGAIQHHTLG</sequence>
<proteinExistence type="predicted"/>
<keyword evidence="2" id="KW-1185">Reference proteome</keyword>
<evidence type="ECO:0000313" key="2">
    <source>
        <dbReference type="Proteomes" id="UP000821845"/>
    </source>
</evidence>
<protein>
    <submittedName>
        <fullName evidence="1">Uncharacterized protein</fullName>
    </submittedName>
</protein>
<organism evidence="1 2">
    <name type="scientific">Hyalomma asiaticum</name>
    <name type="common">Tick</name>
    <dbReference type="NCBI Taxonomy" id="266040"/>
    <lineage>
        <taxon>Eukaryota</taxon>
        <taxon>Metazoa</taxon>
        <taxon>Ecdysozoa</taxon>
        <taxon>Arthropoda</taxon>
        <taxon>Chelicerata</taxon>
        <taxon>Arachnida</taxon>
        <taxon>Acari</taxon>
        <taxon>Parasitiformes</taxon>
        <taxon>Ixodida</taxon>
        <taxon>Ixodoidea</taxon>
        <taxon>Ixodidae</taxon>
        <taxon>Hyalomminae</taxon>
        <taxon>Hyalomma</taxon>
    </lineage>
</organism>
<evidence type="ECO:0000313" key="1">
    <source>
        <dbReference type="EMBL" id="KAH6928746.1"/>
    </source>
</evidence>
<dbReference type="Proteomes" id="UP000821845">
    <property type="component" value="Chromosome 6"/>
</dbReference>
<gene>
    <name evidence="1" type="ORF">HPB50_019041</name>
</gene>
<reference evidence="1" key="1">
    <citation type="submission" date="2020-05" db="EMBL/GenBank/DDBJ databases">
        <title>Large-scale comparative analyses of tick genomes elucidate their genetic diversity and vector capacities.</title>
        <authorList>
            <person name="Jia N."/>
            <person name="Wang J."/>
            <person name="Shi W."/>
            <person name="Du L."/>
            <person name="Sun Y."/>
            <person name="Zhan W."/>
            <person name="Jiang J."/>
            <person name="Wang Q."/>
            <person name="Zhang B."/>
            <person name="Ji P."/>
            <person name="Sakyi L.B."/>
            <person name="Cui X."/>
            <person name="Yuan T."/>
            <person name="Jiang B."/>
            <person name="Yang W."/>
            <person name="Lam T.T.-Y."/>
            <person name="Chang Q."/>
            <person name="Ding S."/>
            <person name="Wang X."/>
            <person name="Zhu J."/>
            <person name="Ruan X."/>
            <person name="Zhao L."/>
            <person name="Wei J."/>
            <person name="Que T."/>
            <person name="Du C."/>
            <person name="Cheng J."/>
            <person name="Dai P."/>
            <person name="Han X."/>
            <person name="Huang E."/>
            <person name="Gao Y."/>
            <person name="Liu J."/>
            <person name="Shao H."/>
            <person name="Ye R."/>
            <person name="Li L."/>
            <person name="Wei W."/>
            <person name="Wang X."/>
            <person name="Wang C."/>
            <person name="Yang T."/>
            <person name="Huo Q."/>
            <person name="Li W."/>
            <person name="Guo W."/>
            <person name="Chen H."/>
            <person name="Zhou L."/>
            <person name="Ni X."/>
            <person name="Tian J."/>
            <person name="Zhou Y."/>
            <person name="Sheng Y."/>
            <person name="Liu T."/>
            <person name="Pan Y."/>
            <person name="Xia L."/>
            <person name="Li J."/>
            <person name="Zhao F."/>
            <person name="Cao W."/>
        </authorList>
    </citation>
    <scope>NUCLEOTIDE SEQUENCE</scope>
    <source>
        <strain evidence="1">Hyas-2018</strain>
    </source>
</reference>
<accession>A0ACB7S474</accession>
<dbReference type="EMBL" id="CM023486">
    <property type="protein sequence ID" value="KAH6928746.1"/>
    <property type="molecule type" value="Genomic_DNA"/>
</dbReference>